<protein>
    <submittedName>
        <fullName evidence="1">12393_t:CDS:1</fullName>
    </submittedName>
</protein>
<evidence type="ECO:0000313" key="1">
    <source>
        <dbReference type="EMBL" id="CAG8654085.1"/>
    </source>
</evidence>
<comment type="caution">
    <text evidence="1">The sequence shown here is derived from an EMBL/GenBank/DDBJ whole genome shotgun (WGS) entry which is preliminary data.</text>
</comment>
<reference evidence="1" key="1">
    <citation type="submission" date="2021-06" db="EMBL/GenBank/DDBJ databases">
        <authorList>
            <person name="Kallberg Y."/>
            <person name="Tangrot J."/>
            <person name="Rosling A."/>
        </authorList>
    </citation>
    <scope>NUCLEOTIDE SEQUENCE</scope>
    <source>
        <strain evidence="1">MA461A</strain>
    </source>
</reference>
<dbReference type="EMBL" id="CAJVQC010014067">
    <property type="protein sequence ID" value="CAG8654085.1"/>
    <property type="molecule type" value="Genomic_DNA"/>
</dbReference>
<accession>A0ACA9NLH7</accession>
<keyword evidence="2" id="KW-1185">Reference proteome</keyword>
<proteinExistence type="predicted"/>
<name>A0ACA9NLH7_9GLOM</name>
<dbReference type="Proteomes" id="UP000789920">
    <property type="component" value="Unassembled WGS sequence"/>
</dbReference>
<gene>
    <name evidence="1" type="ORF">RPERSI_LOCUS8002</name>
</gene>
<evidence type="ECO:0000313" key="2">
    <source>
        <dbReference type="Proteomes" id="UP000789920"/>
    </source>
</evidence>
<sequence length="363" mass="41567">MKVSKKWKKIHEQFTEELANNDYNFVVYLKQNDFTPETLKSRIEVEELRKAFQNEEEVIKLVKEYRDIRNTEQSVEKTKTIESYRNKFEAYANEEKGIGISEEEFAAKKDEDKKKAEQLFGEASKQGHQGAKQHCLDNKLVGLLVLLKEQTTLEDKAKILNDLEGLANSGHINSSHFLGRSYTQGDERFGIVNDEVNKVKGIDYLASLFSNPETSNDVRDECLKLIKDTLTNKEEINGKGFFQVLKTENIEKTISELLENNKTKEEVLKEIKDRIDAAINTFLDNKISAVAKISGKKKKINKAEEVKAMIEKVANLPDTSVDTSSLKQKVESIIENQKETKKKKTKEQIDELISQEAQNITKN</sequence>
<organism evidence="1 2">
    <name type="scientific">Racocetra persica</name>
    <dbReference type="NCBI Taxonomy" id="160502"/>
    <lineage>
        <taxon>Eukaryota</taxon>
        <taxon>Fungi</taxon>
        <taxon>Fungi incertae sedis</taxon>
        <taxon>Mucoromycota</taxon>
        <taxon>Glomeromycotina</taxon>
        <taxon>Glomeromycetes</taxon>
        <taxon>Diversisporales</taxon>
        <taxon>Gigasporaceae</taxon>
        <taxon>Racocetra</taxon>
    </lineage>
</organism>